<evidence type="ECO:0000256" key="3">
    <source>
        <dbReference type="SAM" id="MobiDB-lite"/>
    </source>
</evidence>
<proteinExistence type="predicted"/>
<feature type="domain" description="HMG box" evidence="4">
    <location>
        <begin position="58"/>
        <end position="107"/>
    </location>
</feature>
<organism evidence="5">
    <name type="scientific">viral metagenome</name>
    <dbReference type="NCBI Taxonomy" id="1070528"/>
    <lineage>
        <taxon>unclassified sequences</taxon>
        <taxon>metagenomes</taxon>
        <taxon>organismal metagenomes</taxon>
    </lineage>
</organism>
<dbReference type="InterPro" id="IPR036910">
    <property type="entry name" value="HMG_box_dom_sf"/>
</dbReference>
<name>A0A6C0LLC2_9ZZZZ</name>
<feature type="coiled-coil region" evidence="2">
    <location>
        <begin position="11"/>
        <end position="38"/>
    </location>
</feature>
<feature type="region of interest" description="Disordered" evidence="3">
    <location>
        <begin position="101"/>
        <end position="158"/>
    </location>
</feature>
<dbReference type="PANTHER" id="PTHR48112">
    <property type="entry name" value="HIGH MOBILITY GROUP PROTEIN DSP1"/>
    <property type="match status" value="1"/>
</dbReference>
<dbReference type="EMBL" id="MN740532">
    <property type="protein sequence ID" value="QHU31716.1"/>
    <property type="molecule type" value="Genomic_DNA"/>
</dbReference>
<evidence type="ECO:0000256" key="1">
    <source>
        <dbReference type="ARBA" id="ARBA00023125"/>
    </source>
</evidence>
<keyword evidence="2" id="KW-0175">Coiled coil</keyword>
<feature type="domain" description="HMG box" evidence="4">
    <location>
        <begin position="153"/>
        <end position="199"/>
    </location>
</feature>
<evidence type="ECO:0000256" key="2">
    <source>
        <dbReference type="SAM" id="Coils"/>
    </source>
</evidence>
<evidence type="ECO:0000313" key="5">
    <source>
        <dbReference type="EMBL" id="QHU31716.1"/>
    </source>
</evidence>
<dbReference type="AlphaFoldDB" id="A0A6C0LLC2"/>
<feature type="region of interest" description="Disordered" evidence="3">
    <location>
        <begin position="38"/>
        <end position="63"/>
    </location>
</feature>
<dbReference type="SUPFAM" id="SSF47095">
    <property type="entry name" value="HMG-box"/>
    <property type="match status" value="2"/>
</dbReference>
<evidence type="ECO:0000259" key="4">
    <source>
        <dbReference type="PROSITE" id="PS50118"/>
    </source>
</evidence>
<dbReference type="GO" id="GO:0003677">
    <property type="term" value="F:DNA binding"/>
    <property type="evidence" value="ECO:0007669"/>
    <property type="project" value="UniProtKB-KW"/>
</dbReference>
<dbReference type="Pfam" id="PF00505">
    <property type="entry name" value="HMG_box"/>
    <property type="match status" value="1"/>
</dbReference>
<dbReference type="CDD" id="cd00084">
    <property type="entry name" value="HMG-box_SF"/>
    <property type="match status" value="1"/>
</dbReference>
<protein>
    <recommendedName>
        <fullName evidence="4">HMG box domain-containing protein</fullName>
    </recommendedName>
</protein>
<accession>A0A6C0LLC2</accession>
<reference evidence="5" key="1">
    <citation type="journal article" date="2020" name="Nature">
        <title>Giant virus diversity and host interactions through global metagenomics.</title>
        <authorList>
            <person name="Schulz F."/>
            <person name="Roux S."/>
            <person name="Paez-Espino D."/>
            <person name="Jungbluth S."/>
            <person name="Walsh D.A."/>
            <person name="Denef V.J."/>
            <person name="McMahon K.D."/>
            <person name="Konstantinidis K.T."/>
            <person name="Eloe-Fadrosh E.A."/>
            <person name="Kyrpides N.C."/>
            <person name="Woyke T."/>
        </authorList>
    </citation>
    <scope>NUCLEOTIDE SEQUENCE</scope>
    <source>
        <strain evidence="5">GVMAG-M-3300027963-41</strain>
    </source>
</reference>
<dbReference type="SMART" id="SM00398">
    <property type="entry name" value="HMG"/>
    <property type="match status" value="2"/>
</dbReference>
<dbReference type="Gene3D" id="1.10.30.10">
    <property type="entry name" value="High mobility group box domain"/>
    <property type="match status" value="2"/>
</dbReference>
<dbReference type="InterPro" id="IPR050342">
    <property type="entry name" value="HMGB"/>
</dbReference>
<dbReference type="InterPro" id="IPR009071">
    <property type="entry name" value="HMG_box_dom"/>
</dbReference>
<dbReference type="PROSITE" id="PS50118">
    <property type="entry name" value="HMG_BOX_2"/>
    <property type="match status" value="2"/>
</dbReference>
<sequence>MSKSSKSSSEITSLKATLAEREAQLAESNAKIAELTAAAAAAPAKRAKKERAPADPSKPRMQNAYIVFSSAKRAEMKAANPGAKVTDIAKLLGAEWSKLSPEEKAKYSGVPAVPKEPKPEKPKRVKKTAEAAPAEGDATPAKKAKKQKDPDAPKKPLTSFMLYSQQERAKTPDEKIKSSVLAERWALLTAEEKAAYKSS</sequence>
<keyword evidence="1" id="KW-0238">DNA-binding</keyword>